<accession>A0A1R2CKH8</accession>
<dbReference type="EMBL" id="MPUH01000125">
    <property type="protein sequence ID" value="OMJ89491.1"/>
    <property type="molecule type" value="Genomic_DNA"/>
</dbReference>
<reference evidence="2 3" key="1">
    <citation type="submission" date="2016-11" db="EMBL/GenBank/DDBJ databases">
        <title>The macronuclear genome of Stentor coeruleus: a giant cell with tiny introns.</title>
        <authorList>
            <person name="Slabodnick M."/>
            <person name="Ruby J.G."/>
            <person name="Reiff S.B."/>
            <person name="Swart E.C."/>
            <person name="Gosai S."/>
            <person name="Prabakaran S."/>
            <person name="Witkowska E."/>
            <person name="Larue G.E."/>
            <person name="Fisher S."/>
            <person name="Freeman R.M."/>
            <person name="Gunawardena J."/>
            <person name="Chu W."/>
            <person name="Stover N.A."/>
            <person name="Gregory B.D."/>
            <person name="Nowacki M."/>
            <person name="Derisi J."/>
            <person name="Roy S.W."/>
            <person name="Marshall W.F."/>
            <person name="Sood P."/>
        </authorList>
    </citation>
    <scope>NUCLEOTIDE SEQUENCE [LARGE SCALE GENOMIC DNA]</scope>
    <source>
        <strain evidence="2">WM001</strain>
    </source>
</reference>
<dbReference type="AlphaFoldDB" id="A0A1R2CKH8"/>
<organism evidence="2 3">
    <name type="scientific">Stentor coeruleus</name>
    <dbReference type="NCBI Taxonomy" id="5963"/>
    <lineage>
        <taxon>Eukaryota</taxon>
        <taxon>Sar</taxon>
        <taxon>Alveolata</taxon>
        <taxon>Ciliophora</taxon>
        <taxon>Postciliodesmatophora</taxon>
        <taxon>Heterotrichea</taxon>
        <taxon>Heterotrichida</taxon>
        <taxon>Stentoridae</taxon>
        <taxon>Stentor</taxon>
    </lineage>
</organism>
<evidence type="ECO:0000313" key="2">
    <source>
        <dbReference type="EMBL" id="OMJ89491.1"/>
    </source>
</evidence>
<gene>
    <name evidence="2" type="ORF">SteCoe_8396</name>
</gene>
<feature type="region of interest" description="Disordered" evidence="1">
    <location>
        <begin position="193"/>
        <end position="249"/>
    </location>
</feature>
<feature type="compositionally biased region" description="Basic and acidic residues" evidence="1">
    <location>
        <begin position="214"/>
        <end position="234"/>
    </location>
</feature>
<keyword evidence="3" id="KW-1185">Reference proteome</keyword>
<dbReference type="OrthoDB" id="1510206at2759"/>
<dbReference type="Proteomes" id="UP000187209">
    <property type="component" value="Unassembled WGS sequence"/>
</dbReference>
<name>A0A1R2CKH8_9CILI</name>
<comment type="caution">
    <text evidence="2">The sequence shown here is derived from an EMBL/GenBank/DDBJ whole genome shotgun (WGS) entry which is preliminary data.</text>
</comment>
<feature type="compositionally biased region" description="Acidic residues" evidence="1">
    <location>
        <begin position="194"/>
        <end position="213"/>
    </location>
</feature>
<evidence type="ECO:0000256" key="1">
    <source>
        <dbReference type="SAM" id="MobiDB-lite"/>
    </source>
</evidence>
<protein>
    <submittedName>
        <fullName evidence="2">Uncharacterized protein</fullName>
    </submittedName>
</protein>
<evidence type="ECO:0000313" key="3">
    <source>
        <dbReference type="Proteomes" id="UP000187209"/>
    </source>
</evidence>
<proteinExistence type="predicted"/>
<sequence>MSNYIIAGEAGSPDLVDCEYLGKKLEASTPSTNIHVIAKHSSEWNEFLRKICNSYGFNEPSSPIIFTVDGKLIGDKQAFKEHVLQYYSVRAELDKNMRGLISDYDKMNLDNYRQQLAEGPSIEQKVQCRIKEAVSQGCLVILDGFFEKTYDAGFEFWIKNSKILNPYTFDDFDRWGEEIPFLEAPELMITKIDETDDKQEENEPTDNLIEENENENKIEEDKQSETVEKDKEKSPSANESPLHTQEDEDNAELLNYEIDDRNIQKFIEYFTNANAQFATDDNTVNIPVPETIKSIAISDLNIIMDLPKEYMLALSPYPLIPEEMIVFTGKLSQGGWLVRDCSMMKNWLKLITIPPQRPVYKDGDIIEPIVIKEPVYIKELSGSCINQRGFTYKPLELSYECSRDTTLKLNTINILVRHILTECDWEAWFKAIKDLSAIGYYQLLPYGEMSYHPLRSGQMLVSMLPIKDVSIVSFEEIIKAHSDERDFYTVFEFEFDHIFFNYPKNTTSKTISEAYISAIEKLDIAHKNLSNFYLDCGINIILFTTCMLVVPLYRPYANSFGRNLYPDPLWYCGIINKPIIEKQWPETSGKTLNYSPFELLQTCSKFSMDS</sequence>